<dbReference type="EMBL" id="JAPFFM010000010">
    <property type="protein sequence ID" value="KAJ6739006.1"/>
    <property type="molecule type" value="Genomic_DNA"/>
</dbReference>
<evidence type="ECO:0000313" key="1">
    <source>
        <dbReference type="EMBL" id="KAJ6739006.1"/>
    </source>
</evidence>
<protein>
    <submittedName>
        <fullName evidence="1">DNA REPAIR/RNA PROCESSING CPSF FAMILY</fullName>
    </submittedName>
</protein>
<keyword evidence="2" id="KW-1185">Reference proteome</keyword>
<comment type="caution">
    <text evidence="1">The sequence shown here is derived from an EMBL/GenBank/DDBJ whole genome shotgun (WGS) entry which is preliminary data.</text>
</comment>
<sequence length="199" mass="22679">MVKVFTQGAERSILKIEELLHGKKTVELDLEAEFSSLALDIIGLGVFNYDFGSVKKESTVIKDILDLGLEWVLINKPTLAWLYHRGHFLLTPLSYETLEYAASFSSDQCAEVVVAVSWDALKIFTIENLGETFNETAFETRPPTFVWKRSYGIQDVIDGDLCEQISILPLDAQRRNANEIDRTPREILKKLEEVRNKII</sequence>
<reference evidence="1" key="2">
    <citation type="journal article" date="2023" name="Int. J. Mol. Sci.">
        <title>De Novo Assembly and Annotation of 11 Diverse Shrub Willow (Salix) Genomes Reveals Novel Gene Organization in Sex-Linked Regions.</title>
        <authorList>
            <person name="Hyden B."/>
            <person name="Feng K."/>
            <person name="Yates T.B."/>
            <person name="Jawdy S."/>
            <person name="Cereghino C."/>
            <person name="Smart L.B."/>
            <person name="Muchero W."/>
        </authorList>
    </citation>
    <scope>NUCLEOTIDE SEQUENCE</scope>
    <source>
        <tissue evidence="1">Shoot tip</tissue>
    </source>
</reference>
<reference evidence="1" key="1">
    <citation type="submission" date="2022-11" db="EMBL/GenBank/DDBJ databases">
        <authorList>
            <person name="Hyden B.L."/>
            <person name="Feng K."/>
            <person name="Yates T."/>
            <person name="Jawdy S."/>
            <person name="Smart L.B."/>
            <person name="Muchero W."/>
        </authorList>
    </citation>
    <scope>NUCLEOTIDE SEQUENCE</scope>
    <source>
        <tissue evidence="1">Shoot tip</tissue>
    </source>
</reference>
<dbReference type="Gene3D" id="2.130.10.10">
    <property type="entry name" value="YVTN repeat-like/Quinoprotein amine dehydrogenase"/>
    <property type="match status" value="1"/>
</dbReference>
<proteinExistence type="predicted"/>
<dbReference type="InterPro" id="IPR015943">
    <property type="entry name" value="WD40/YVTN_repeat-like_dom_sf"/>
</dbReference>
<dbReference type="Proteomes" id="UP001151752">
    <property type="component" value="Chromosome 4"/>
</dbReference>
<accession>A0A9Q0UYT3</accession>
<gene>
    <name evidence="1" type="ORF">OIU74_003880</name>
</gene>
<organism evidence="1 2">
    <name type="scientific">Salix koriyanagi</name>
    <dbReference type="NCBI Taxonomy" id="2511006"/>
    <lineage>
        <taxon>Eukaryota</taxon>
        <taxon>Viridiplantae</taxon>
        <taxon>Streptophyta</taxon>
        <taxon>Embryophyta</taxon>
        <taxon>Tracheophyta</taxon>
        <taxon>Spermatophyta</taxon>
        <taxon>Magnoliopsida</taxon>
        <taxon>eudicotyledons</taxon>
        <taxon>Gunneridae</taxon>
        <taxon>Pentapetalae</taxon>
        <taxon>rosids</taxon>
        <taxon>fabids</taxon>
        <taxon>Malpighiales</taxon>
        <taxon>Salicaceae</taxon>
        <taxon>Saliceae</taxon>
        <taxon>Salix</taxon>
    </lineage>
</organism>
<dbReference type="AlphaFoldDB" id="A0A9Q0UYT3"/>
<evidence type="ECO:0000313" key="2">
    <source>
        <dbReference type="Proteomes" id="UP001151752"/>
    </source>
</evidence>
<name>A0A9Q0UYT3_9ROSI</name>